<name>A0A7X6K7X6_9MICC</name>
<comment type="caution">
    <text evidence="1">The sequence shown here is derived from an EMBL/GenBank/DDBJ whole genome shotgun (WGS) entry which is preliminary data.</text>
</comment>
<proteinExistence type="predicted"/>
<evidence type="ECO:0000313" key="2">
    <source>
        <dbReference type="Proteomes" id="UP000544090"/>
    </source>
</evidence>
<dbReference type="AlphaFoldDB" id="A0A7X6K7X6"/>
<organism evidence="1 2">
    <name type="scientific">Arthrobacter mobilis</name>
    <dbReference type="NCBI Taxonomy" id="2724944"/>
    <lineage>
        <taxon>Bacteria</taxon>
        <taxon>Bacillati</taxon>
        <taxon>Actinomycetota</taxon>
        <taxon>Actinomycetes</taxon>
        <taxon>Micrococcales</taxon>
        <taxon>Micrococcaceae</taxon>
        <taxon>Arthrobacter</taxon>
    </lineage>
</organism>
<reference evidence="1 2" key="1">
    <citation type="submission" date="2020-04" db="EMBL/GenBank/DDBJ databases">
        <title>Arthrobacter sp. nov.</title>
        <authorList>
            <person name="Liu S."/>
        </authorList>
    </citation>
    <scope>NUCLEOTIDE SEQUENCE [LARGE SCALE GENOMIC DNA]</scope>
    <source>
        <strain evidence="1 2">E918</strain>
    </source>
</reference>
<keyword evidence="2" id="KW-1185">Reference proteome</keyword>
<dbReference type="Proteomes" id="UP000544090">
    <property type="component" value="Unassembled WGS sequence"/>
</dbReference>
<gene>
    <name evidence="1" type="ORF">HGG74_20290</name>
</gene>
<dbReference type="RefSeq" id="WP_168489334.1">
    <property type="nucleotide sequence ID" value="NZ_JAAZSQ010000038.1"/>
</dbReference>
<protein>
    <submittedName>
        <fullName evidence="1">Uncharacterized protein</fullName>
    </submittedName>
</protein>
<evidence type="ECO:0000313" key="1">
    <source>
        <dbReference type="EMBL" id="NKX56814.1"/>
    </source>
</evidence>
<accession>A0A7X6K7X6</accession>
<dbReference type="EMBL" id="JAAZSQ010000038">
    <property type="protein sequence ID" value="NKX56814.1"/>
    <property type="molecule type" value="Genomic_DNA"/>
</dbReference>
<sequence>MDTPVAWPALPGPTGDGNVDGILADLAQLPGLPTGEHAAHYEQIHDDLLADLDAGSGAGTD</sequence>